<dbReference type="AlphaFoldDB" id="Q2GFK5"/>
<dbReference type="Proteomes" id="UP000008320">
    <property type="component" value="Chromosome"/>
</dbReference>
<dbReference type="KEGG" id="ech:ECH_0991"/>
<organism evidence="2 3">
    <name type="scientific">Ehrlichia chaffeensis (strain ATCC CRL-10679 / Arkansas)</name>
    <dbReference type="NCBI Taxonomy" id="205920"/>
    <lineage>
        <taxon>Bacteria</taxon>
        <taxon>Pseudomonadati</taxon>
        <taxon>Pseudomonadota</taxon>
        <taxon>Alphaproteobacteria</taxon>
        <taxon>Rickettsiales</taxon>
        <taxon>Anaplasmataceae</taxon>
        <taxon>Ehrlichia</taxon>
    </lineage>
</organism>
<reference evidence="2 3" key="1">
    <citation type="journal article" date="2006" name="PLoS Genet.">
        <title>Comparative genomics of emerging human ehrlichiosis agents.</title>
        <authorList>
            <person name="Dunning Hotopp J.C."/>
            <person name="Lin M."/>
            <person name="Madupu R."/>
            <person name="Crabtree J."/>
            <person name="Angiuoli S.V."/>
            <person name="Eisen J.A."/>
            <person name="Seshadri R."/>
            <person name="Ren Q."/>
            <person name="Wu M."/>
            <person name="Utterback T.R."/>
            <person name="Smith S."/>
            <person name="Lewis M."/>
            <person name="Khouri H."/>
            <person name="Zhang C."/>
            <person name="Niu H."/>
            <person name="Lin Q."/>
            <person name="Ohashi N."/>
            <person name="Zhi N."/>
            <person name="Nelson W."/>
            <person name="Brinkac L.M."/>
            <person name="Dodson R.J."/>
            <person name="Rosovitz M.J."/>
            <person name="Sundaram J."/>
            <person name="Daugherty S.C."/>
            <person name="Davidsen T."/>
            <person name="Durkin A.S."/>
            <person name="Gwinn M."/>
            <person name="Haft D.H."/>
            <person name="Selengut J.D."/>
            <person name="Sullivan S.A."/>
            <person name="Zafar N."/>
            <person name="Zhou L."/>
            <person name="Benahmed F."/>
            <person name="Forberger H."/>
            <person name="Halpin R."/>
            <person name="Mulligan S."/>
            <person name="Robinson J."/>
            <person name="White O."/>
            <person name="Rikihisa Y."/>
            <person name="Tettelin H."/>
        </authorList>
    </citation>
    <scope>NUCLEOTIDE SEQUENCE [LARGE SCALE GENOMIC DNA]</scope>
    <source>
        <strain evidence="3">ATCC CRL-10679 / Arkansas</strain>
    </source>
</reference>
<name>Q2GFK5_EHRCR</name>
<evidence type="ECO:0000313" key="2">
    <source>
        <dbReference type="EMBL" id="ABD44859.1"/>
    </source>
</evidence>
<protein>
    <submittedName>
        <fullName evidence="2">Uncharacterized protein</fullName>
    </submittedName>
</protein>
<evidence type="ECO:0000313" key="3">
    <source>
        <dbReference type="Proteomes" id="UP000008320"/>
    </source>
</evidence>
<feature type="transmembrane region" description="Helical" evidence="1">
    <location>
        <begin position="635"/>
        <end position="655"/>
    </location>
</feature>
<accession>Q2GFK5</accession>
<keyword evidence="3" id="KW-1185">Reference proteome</keyword>
<dbReference type="STRING" id="205920.ECH_0991"/>
<keyword evidence="1" id="KW-1133">Transmembrane helix</keyword>
<keyword evidence="1" id="KW-0812">Transmembrane</keyword>
<dbReference type="HOGENOM" id="CLU_353647_0_0_5"/>
<gene>
    <name evidence="2" type="ordered locus">ECH_0991</name>
</gene>
<dbReference type="EMBL" id="CP000236">
    <property type="protein sequence ID" value="ABD44859.1"/>
    <property type="molecule type" value="Genomic_DNA"/>
</dbReference>
<keyword evidence="1" id="KW-0472">Membrane</keyword>
<proteinExistence type="predicted"/>
<sequence length="710" mass="81627">MIRNEISILNAYSINFIRKNDTVFSAYYVKRGVVVSDLICEISHGNSTYRVKVNDNAVLDRTIEHYLPEMLLVKGLGNDFLIVVLSEGVLREYKLKSTLSLKIYRIHYSPITLFDMGKIRLSSSIDSLKEEVKYPVILYQSQVDSIVIVGRVDNDARAKLPDRFYVMWRIQYRDNKFQLIKPVTREAKFNTKYLFKYSGYIGYGKYSDKLIMVSESKKFLNLLYVGKYLNSNHKFFSSIYEISVDYTLNLNIEECVVNRRYGCNVPDDVKYHIPVSGINVIAAIRNEENTYIAYVGIVPNSKFKDSDQLIVVHSKAGNQLSIYDFMQIKEHVTSLYVRYIRNNIVVTAVGADNIVRYEIPELQLRSGNITYVNVMQFSRHEITNIVDFTNVVIQDISLESMHAEIRGVEAKKTYNNYAMYMFFNIREIQSKDVFAAVQNRVSSVNSTSVYETTTSTYMTTHNLFEKSTEINSTLYDFPMISSTTQSAVLSTNRAENSIENVTNFVGNTSIPTDTRRDIMNVTKIPMHFTTVKRTKFTSGKKHISNASDVEYSILGKRAKYNVKSTTQSSAKRKSTIRKHVFYDEDLETTSDYAVTDRLNITTANVSRLDSFLLTNNNISRSKVYSVDHSFQNNGLLVGAIFIVVLFVILFVGIFYNRSGCNRLRRNFTMYMNNRRSGTHDVRELQVFELSNRQEIAGVRISSRSAYGNRL</sequence>
<evidence type="ECO:0000256" key="1">
    <source>
        <dbReference type="SAM" id="Phobius"/>
    </source>
</evidence>